<dbReference type="EMBL" id="FMSV02000418">
    <property type="protein sequence ID" value="SEH06009.1"/>
    <property type="molecule type" value="Genomic_DNA"/>
</dbReference>
<dbReference type="GO" id="GO:0005737">
    <property type="term" value="C:cytoplasm"/>
    <property type="evidence" value="ECO:0007669"/>
    <property type="project" value="TreeGrafter"/>
</dbReference>
<accession>A0A1H6F9L9</accession>
<keyword evidence="1" id="KW-0378">Hydrolase</keyword>
<dbReference type="Gene3D" id="3.40.50.1240">
    <property type="entry name" value="Phosphoglycerate mutase-like"/>
    <property type="match status" value="1"/>
</dbReference>
<dbReference type="Proteomes" id="UP000236724">
    <property type="component" value="Unassembled WGS sequence"/>
</dbReference>
<name>A0A1H6F9L9_9GAMM</name>
<dbReference type="InterPro" id="IPR029033">
    <property type="entry name" value="His_PPase_superfam"/>
</dbReference>
<dbReference type="PANTHER" id="PTHR48100:SF1">
    <property type="entry name" value="HISTIDINE PHOSPHATASE FAMILY PROTEIN-RELATED"/>
    <property type="match status" value="1"/>
</dbReference>
<evidence type="ECO:0000313" key="1">
    <source>
        <dbReference type="EMBL" id="SEH06009.1"/>
    </source>
</evidence>
<reference evidence="1 3" key="1">
    <citation type="submission" date="2016-10" db="EMBL/GenBank/DDBJ databases">
        <authorList>
            <person name="de Groot N.N."/>
        </authorList>
    </citation>
    <scope>NUCLEOTIDE SEQUENCE [LARGE SCALE GENOMIC DNA]</scope>
    <source>
        <strain evidence="1">MBHS1</strain>
    </source>
</reference>
<dbReference type="EC" id="3.1.3.3" evidence="1"/>
<dbReference type="Pfam" id="PF00300">
    <property type="entry name" value="His_Phos_1"/>
    <property type="match status" value="1"/>
</dbReference>
<organism evidence="1 3">
    <name type="scientific">Candidatus Venteria ishoeyi</name>
    <dbReference type="NCBI Taxonomy" id="1899563"/>
    <lineage>
        <taxon>Bacteria</taxon>
        <taxon>Pseudomonadati</taxon>
        <taxon>Pseudomonadota</taxon>
        <taxon>Gammaproteobacteria</taxon>
        <taxon>Thiotrichales</taxon>
        <taxon>Thiotrichaceae</taxon>
        <taxon>Venteria</taxon>
    </lineage>
</organism>
<dbReference type="OrthoDB" id="9781415at2"/>
<dbReference type="RefSeq" id="WP_103919847.1">
    <property type="nucleotide sequence ID" value="NZ_FMSV02000418.1"/>
</dbReference>
<evidence type="ECO:0000313" key="2">
    <source>
        <dbReference type="EMBL" id="SEH07674.1"/>
    </source>
</evidence>
<dbReference type="CDD" id="cd07067">
    <property type="entry name" value="HP_PGM_like"/>
    <property type="match status" value="1"/>
</dbReference>
<dbReference type="SMART" id="SM00855">
    <property type="entry name" value="PGAM"/>
    <property type="match status" value="1"/>
</dbReference>
<protein>
    <submittedName>
        <fullName evidence="1">Putative phosphoserine phosphatase 2</fullName>
        <ecNumber evidence="1">3.1.3.3</ecNumber>
    </submittedName>
</protein>
<dbReference type="PANTHER" id="PTHR48100">
    <property type="entry name" value="BROAD-SPECIFICITY PHOSPHATASE YOR283W-RELATED"/>
    <property type="match status" value="1"/>
</dbReference>
<dbReference type="EMBL" id="FMSV02000537">
    <property type="protein sequence ID" value="SEH07674.1"/>
    <property type="molecule type" value="Genomic_DNA"/>
</dbReference>
<keyword evidence="3" id="KW-1185">Reference proteome</keyword>
<dbReference type="SUPFAM" id="SSF53254">
    <property type="entry name" value="Phosphoglycerate mutase-like"/>
    <property type="match status" value="1"/>
</dbReference>
<dbReference type="InterPro" id="IPR050275">
    <property type="entry name" value="PGM_Phosphatase"/>
</dbReference>
<dbReference type="GO" id="GO:0016791">
    <property type="term" value="F:phosphatase activity"/>
    <property type="evidence" value="ECO:0007669"/>
    <property type="project" value="TreeGrafter"/>
</dbReference>
<dbReference type="AlphaFoldDB" id="A0A1H6F9L9"/>
<sequence length="196" mass="22693">MLLVMIRHLPTVYNQQGLLQGLRDESILPLAKEAQRQVTENQQRLMDLAPFDKILTSTLKRTAETAQHYQFQGELQQDPLLNELDFGLYEGKARVEMLAEVGEDWIDKPRDLVFGEPFIQLEQRVWSFLAKYQQYPRILGFAHAAWLRALLSVIEIGSVQNMNHFQIANNTLVVEKVSLTRLQQAQDIVQQFSDKK</sequence>
<proteinExistence type="predicted"/>
<dbReference type="InterPro" id="IPR013078">
    <property type="entry name" value="His_Pase_superF_clade-1"/>
</dbReference>
<evidence type="ECO:0000313" key="3">
    <source>
        <dbReference type="Proteomes" id="UP000236724"/>
    </source>
</evidence>
<gene>
    <name evidence="1" type="primary">pspB_1</name>
    <name evidence="2" type="synonym">pspB_3</name>
    <name evidence="1" type="ORF">MBHS_01864</name>
    <name evidence="2" type="ORF">MBHS_03558</name>
</gene>